<protein>
    <submittedName>
        <fullName evidence="1">Uncharacterized protein</fullName>
    </submittedName>
</protein>
<reference evidence="1 2" key="1">
    <citation type="submission" date="2017-08" db="EMBL/GenBank/DDBJ databases">
        <title>Complete genome sequence of a novel bacteriophage infecting Bordetella bronchiseptica.</title>
        <authorList>
            <person name="Chen Y."/>
            <person name="Song J."/>
            <person name="Wu B."/>
        </authorList>
    </citation>
    <scope>NUCLEOTIDE SEQUENCE [LARGE SCALE GENOMIC DNA]</scope>
</reference>
<dbReference type="EMBL" id="MF663786">
    <property type="protein sequence ID" value="ATI15692.1"/>
    <property type="molecule type" value="Genomic_DNA"/>
</dbReference>
<sequence>MITTILRAPTGAGIHYCALQLAERARIANEYVAPVAVIVPPIKELIEQWKRIAGGLDILVNVYRPNEWKRLRAGQGNGIVLVNELRWHHLNPILQALQDDTHEHWLLNPPLEIEIEIGVNLQPRPPRRIDGKGV</sequence>
<organism evidence="1 2">
    <name type="scientific">Bordetella phage vB_BbrM_PHB04</name>
    <dbReference type="NCBI Taxonomy" id="2029657"/>
    <lineage>
        <taxon>Viruses</taxon>
        <taxon>Duplodnaviria</taxon>
        <taxon>Heunggongvirae</taxon>
        <taxon>Uroviricota</taxon>
        <taxon>Caudoviricetes</taxon>
        <taxon>Phabquatrovirus</taxon>
        <taxon>Phabquatrovirus PHB04</taxon>
    </lineage>
</organism>
<dbReference type="GeneID" id="54982948"/>
<accession>A0A291L9Y9</accession>
<proteinExistence type="predicted"/>
<dbReference type="RefSeq" id="YP_009792740.1">
    <property type="nucleotide sequence ID" value="NC_047861.1"/>
</dbReference>
<name>A0A291L9Y9_9CAUD</name>
<dbReference type="KEGG" id="vg:54982948"/>
<keyword evidence="2" id="KW-1185">Reference proteome</keyword>
<evidence type="ECO:0000313" key="1">
    <source>
        <dbReference type="EMBL" id="ATI15692.1"/>
    </source>
</evidence>
<dbReference type="Proteomes" id="UP000228765">
    <property type="component" value="Segment"/>
</dbReference>
<evidence type="ECO:0000313" key="2">
    <source>
        <dbReference type="Proteomes" id="UP000228765"/>
    </source>
</evidence>